<dbReference type="AlphaFoldDB" id="A0A803PU71"/>
<dbReference type="EMBL" id="UZAU01000606">
    <property type="status" value="NOT_ANNOTATED_CDS"/>
    <property type="molecule type" value="Genomic_DNA"/>
</dbReference>
<sequence length="145" mass="16463">MSKKTHREEADSKEEIVEHQEAPNLVFPSVYCISTSYCLYMLDCLPKSTLTSKLEERINFYKSFSPKELQVEKLVTMETLQGVGLIASHEGVTHLSIKESVQEARRADLYEVKEAITVITIEEALKLVKADEKWLEIGGDNSRKA</sequence>
<dbReference type="Proteomes" id="UP000596661">
    <property type="component" value="Chromosome 6"/>
</dbReference>
<keyword evidence="2" id="KW-1185">Reference proteome</keyword>
<reference evidence="1" key="2">
    <citation type="submission" date="2021-03" db="UniProtKB">
        <authorList>
            <consortium name="EnsemblPlants"/>
        </authorList>
    </citation>
    <scope>IDENTIFICATION</scope>
</reference>
<protein>
    <submittedName>
        <fullName evidence="1">Uncharacterized protein</fullName>
    </submittedName>
</protein>
<name>A0A803PU71_CANSA</name>
<dbReference type="Gramene" id="evm.model.06.1379">
    <property type="protein sequence ID" value="cds.evm.model.06.1379"/>
    <property type="gene ID" value="evm.TU.06.1379"/>
</dbReference>
<organism evidence="1 2">
    <name type="scientific">Cannabis sativa</name>
    <name type="common">Hemp</name>
    <name type="synonym">Marijuana</name>
    <dbReference type="NCBI Taxonomy" id="3483"/>
    <lineage>
        <taxon>Eukaryota</taxon>
        <taxon>Viridiplantae</taxon>
        <taxon>Streptophyta</taxon>
        <taxon>Embryophyta</taxon>
        <taxon>Tracheophyta</taxon>
        <taxon>Spermatophyta</taxon>
        <taxon>Magnoliopsida</taxon>
        <taxon>eudicotyledons</taxon>
        <taxon>Gunneridae</taxon>
        <taxon>Pentapetalae</taxon>
        <taxon>rosids</taxon>
        <taxon>fabids</taxon>
        <taxon>Rosales</taxon>
        <taxon>Cannabaceae</taxon>
        <taxon>Cannabis</taxon>
    </lineage>
</organism>
<evidence type="ECO:0000313" key="2">
    <source>
        <dbReference type="Proteomes" id="UP000596661"/>
    </source>
</evidence>
<accession>A0A803PU71</accession>
<reference evidence="1" key="1">
    <citation type="submission" date="2018-11" db="EMBL/GenBank/DDBJ databases">
        <authorList>
            <person name="Grassa J C."/>
        </authorList>
    </citation>
    <scope>NUCLEOTIDE SEQUENCE [LARGE SCALE GENOMIC DNA]</scope>
</reference>
<proteinExistence type="predicted"/>
<dbReference type="EnsemblPlants" id="evm.model.06.1379">
    <property type="protein sequence ID" value="cds.evm.model.06.1379"/>
    <property type="gene ID" value="evm.TU.06.1379"/>
</dbReference>
<evidence type="ECO:0000313" key="1">
    <source>
        <dbReference type="EnsemblPlants" id="cds.evm.model.06.1379"/>
    </source>
</evidence>